<accession>A0A9D4TUG8</accession>
<protein>
    <recommendedName>
        <fullName evidence="9">C-terminal processing peptidase</fullName>
        <ecNumber evidence="9">3.4.21.102</ecNumber>
    </recommendedName>
</protein>
<name>A0A9D4TUG8_CHLVU</name>
<evidence type="ECO:0000256" key="5">
    <source>
        <dbReference type="ARBA" id="ARBA00023078"/>
    </source>
</evidence>
<keyword evidence="3" id="KW-0378">Hydrolase</keyword>
<dbReference type="PROSITE" id="PS50106">
    <property type="entry name" value="PDZ"/>
    <property type="match status" value="1"/>
</dbReference>
<dbReference type="EMBL" id="SIDB01000003">
    <property type="protein sequence ID" value="KAI3434885.1"/>
    <property type="molecule type" value="Genomic_DNA"/>
</dbReference>
<dbReference type="PANTHER" id="PTHR32060:SF7">
    <property type="entry name" value="CARBOXYL-TERMINAL-PROCESSING PEPTIDASE 2, CHLOROPLASTIC"/>
    <property type="match status" value="1"/>
</dbReference>
<dbReference type="SMART" id="SM00228">
    <property type="entry name" value="PDZ"/>
    <property type="match status" value="1"/>
</dbReference>
<comment type="caution">
    <text evidence="13">The sequence shown here is derived from an EMBL/GenBank/DDBJ whole genome shotgun (WGS) entry which is preliminary data.</text>
</comment>
<dbReference type="SUPFAM" id="SSF50156">
    <property type="entry name" value="PDZ domain-like"/>
    <property type="match status" value="1"/>
</dbReference>
<feature type="domain" description="PDZ" evidence="12">
    <location>
        <begin position="105"/>
        <end position="178"/>
    </location>
</feature>
<dbReference type="InterPro" id="IPR005151">
    <property type="entry name" value="Tail-specific_protease"/>
</dbReference>
<evidence type="ECO:0000259" key="12">
    <source>
        <dbReference type="PROSITE" id="PS50106"/>
    </source>
</evidence>
<dbReference type="InterPro" id="IPR001478">
    <property type="entry name" value="PDZ"/>
</dbReference>
<gene>
    <name evidence="13" type="ORF">D9Q98_002939</name>
</gene>
<dbReference type="CDD" id="cd07560">
    <property type="entry name" value="Peptidase_S41_CPP"/>
    <property type="match status" value="1"/>
</dbReference>
<dbReference type="CDD" id="cd06782">
    <property type="entry name" value="cpPDZ_CPP-like"/>
    <property type="match status" value="1"/>
</dbReference>
<feature type="signal peptide" evidence="11">
    <location>
        <begin position="1"/>
        <end position="33"/>
    </location>
</feature>
<comment type="subcellular location">
    <subcellularLocation>
        <location evidence="8">Thylakoid</location>
    </subcellularLocation>
</comment>
<dbReference type="Proteomes" id="UP001055712">
    <property type="component" value="Unassembled WGS sequence"/>
</dbReference>
<dbReference type="Gene3D" id="3.30.750.44">
    <property type="match status" value="1"/>
</dbReference>
<evidence type="ECO:0000313" key="14">
    <source>
        <dbReference type="Proteomes" id="UP001055712"/>
    </source>
</evidence>
<dbReference type="InterPro" id="IPR004447">
    <property type="entry name" value="Peptidase_S41A"/>
</dbReference>
<dbReference type="PANTHER" id="PTHR32060">
    <property type="entry name" value="TAIL-SPECIFIC PROTEASE"/>
    <property type="match status" value="1"/>
</dbReference>
<evidence type="ECO:0000256" key="9">
    <source>
        <dbReference type="ARBA" id="ARBA00066637"/>
    </source>
</evidence>
<keyword evidence="14" id="KW-1185">Reference proteome</keyword>
<dbReference type="Gene3D" id="3.90.226.10">
    <property type="entry name" value="2-enoyl-CoA Hydratase, Chain A, domain 1"/>
    <property type="match status" value="1"/>
</dbReference>
<dbReference type="GO" id="GO:0006508">
    <property type="term" value="P:proteolysis"/>
    <property type="evidence" value="ECO:0007669"/>
    <property type="project" value="UniProtKB-KW"/>
</dbReference>
<dbReference type="SUPFAM" id="SSF52096">
    <property type="entry name" value="ClpP/crotonase"/>
    <property type="match status" value="1"/>
</dbReference>
<dbReference type="InterPro" id="IPR036034">
    <property type="entry name" value="PDZ_sf"/>
</dbReference>
<organism evidence="13 14">
    <name type="scientific">Chlorella vulgaris</name>
    <name type="common">Green alga</name>
    <dbReference type="NCBI Taxonomy" id="3077"/>
    <lineage>
        <taxon>Eukaryota</taxon>
        <taxon>Viridiplantae</taxon>
        <taxon>Chlorophyta</taxon>
        <taxon>core chlorophytes</taxon>
        <taxon>Trebouxiophyceae</taxon>
        <taxon>Chlorellales</taxon>
        <taxon>Chlorellaceae</taxon>
        <taxon>Chlorella clade</taxon>
        <taxon>Chlorella</taxon>
    </lineage>
</organism>
<evidence type="ECO:0000256" key="11">
    <source>
        <dbReference type="SAM" id="SignalP"/>
    </source>
</evidence>
<evidence type="ECO:0000256" key="2">
    <source>
        <dbReference type="ARBA" id="ARBA00022670"/>
    </source>
</evidence>
<dbReference type="GO" id="GO:0009579">
    <property type="term" value="C:thylakoid"/>
    <property type="evidence" value="ECO:0007669"/>
    <property type="project" value="UniProtKB-SubCell"/>
</dbReference>
<keyword evidence="5" id="KW-0793">Thylakoid</keyword>
<feature type="compositionally biased region" description="Gly residues" evidence="10">
    <location>
        <begin position="193"/>
        <end position="202"/>
    </location>
</feature>
<keyword evidence="4" id="KW-0720">Serine protease</keyword>
<dbReference type="GO" id="GO:0004252">
    <property type="term" value="F:serine-type endopeptidase activity"/>
    <property type="evidence" value="ECO:0007669"/>
    <property type="project" value="UniProtKB-EC"/>
</dbReference>
<keyword evidence="2" id="KW-0645">Protease</keyword>
<evidence type="ECO:0000256" key="4">
    <source>
        <dbReference type="ARBA" id="ARBA00022825"/>
    </source>
</evidence>
<evidence type="ECO:0000256" key="10">
    <source>
        <dbReference type="SAM" id="MobiDB-lite"/>
    </source>
</evidence>
<dbReference type="Pfam" id="PF17820">
    <property type="entry name" value="PDZ_6"/>
    <property type="match status" value="1"/>
</dbReference>
<dbReference type="FunFam" id="3.30.750.44:FF:000002">
    <property type="entry name" value="carboxyl-terminal-processing peptidase 2, chloroplastic"/>
    <property type="match status" value="1"/>
</dbReference>
<feature type="chain" id="PRO_5039197176" description="C-terminal processing peptidase" evidence="11">
    <location>
        <begin position="34"/>
        <end position="431"/>
    </location>
</feature>
<dbReference type="InterPro" id="IPR041489">
    <property type="entry name" value="PDZ_6"/>
</dbReference>
<comment type="similarity">
    <text evidence="1">Belongs to the peptidase S41A family.</text>
</comment>
<proteinExistence type="inferred from homology"/>
<dbReference type="NCBIfam" id="TIGR00225">
    <property type="entry name" value="prc"/>
    <property type="match status" value="1"/>
</dbReference>
<comment type="catalytic activity">
    <reaction evidence="6">
        <text>The enzyme shows specific recognition of a C-terminal tripeptide, Xaa-Yaa-Zaa, in which Xaa is preferably Ala or Leu, Yaa is preferably Ala or Tyr, and Zaa is preferably Ala, but then cleaves at a variable distance from the C-terminus. A typical cleavage is -Ala-Ala-|-Arg-Ala-Ala-Lys-Glu-Asn-Tyr-Ala-Leu-Ala-Ala.</text>
        <dbReference type="EC" id="3.4.21.102"/>
    </reaction>
</comment>
<dbReference type="AlphaFoldDB" id="A0A9D4TUG8"/>
<evidence type="ECO:0000256" key="6">
    <source>
        <dbReference type="ARBA" id="ARBA00051784"/>
    </source>
</evidence>
<evidence type="ECO:0000313" key="13">
    <source>
        <dbReference type="EMBL" id="KAI3434885.1"/>
    </source>
</evidence>
<dbReference type="Gene3D" id="2.30.42.10">
    <property type="match status" value="1"/>
</dbReference>
<dbReference type="InterPro" id="IPR029045">
    <property type="entry name" value="ClpP/crotonase-like_dom_sf"/>
</dbReference>
<dbReference type="OrthoDB" id="43580at2759"/>
<evidence type="ECO:0000256" key="7">
    <source>
        <dbReference type="ARBA" id="ARBA00060065"/>
    </source>
</evidence>
<evidence type="ECO:0000256" key="3">
    <source>
        <dbReference type="ARBA" id="ARBA00022801"/>
    </source>
</evidence>
<feature type="region of interest" description="Disordered" evidence="10">
    <location>
        <begin position="188"/>
        <end position="207"/>
    </location>
</feature>
<dbReference type="Pfam" id="PF03572">
    <property type="entry name" value="Peptidase_S41"/>
    <property type="match status" value="1"/>
</dbReference>
<keyword evidence="11" id="KW-0732">Signal</keyword>
<sequence length="431" mass="44496">MRQAVEALSRHAAVLTLSAAVSASALIATPAEAVTQEQLLFLEAWRAVDRAYVDKKFNGQNWFKVREDAVKRTPLGSRADTHAAIRTLLASLGDPFTRFLDPDQYSALRRSTSGAVTGVGVEVSFSPKQGGSSSLVVIAPAPGGPAERAGIRPGDEILAIDGQDTSSLSLYAAGNLLQGPDGSEVVLQVQPGGSSGAGGGTGSSTSKEYRLTREQIKFNPVDSALCSSSGQLAPGSSSSSLGYIRVATFNKQTAEKVRAALLTLREQGAERLVLDVRNNGGGLFPAGVEVGRMLLDSGDIVLIADSDGVRDIYSAERTAIDPSTPLVVLANRGTASASEVLAGALKDNGRAAVAGENTFGKGVIQTLIELSDGSAVAVTVAKYQTPAGIDINKVGIAPTLPLDAGTLADIPTSGEAFCRFAASSQQAPKLF</sequence>
<evidence type="ECO:0000256" key="8">
    <source>
        <dbReference type="ARBA" id="ARBA00060385"/>
    </source>
</evidence>
<dbReference type="EC" id="3.4.21.102" evidence="9"/>
<reference evidence="13" key="1">
    <citation type="journal article" date="2019" name="Plant J.">
        <title>Chlorella vulgaris genome assembly and annotation reveals the molecular basis for metabolic acclimation to high light conditions.</title>
        <authorList>
            <person name="Cecchin M."/>
            <person name="Marcolungo L."/>
            <person name="Rossato M."/>
            <person name="Girolomoni L."/>
            <person name="Cosentino E."/>
            <person name="Cuine S."/>
            <person name="Li-Beisson Y."/>
            <person name="Delledonne M."/>
            <person name="Ballottari M."/>
        </authorList>
    </citation>
    <scope>NUCLEOTIDE SEQUENCE</scope>
    <source>
        <strain evidence="13">211/11P</strain>
    </source>
</reference>
<comment type="function">
    <text evidence="7">Protease involved in the C-terminal processing of the chloroplastic D1 protein of photosystem II. This proteolytic processing is necessary to allow the light-driven assembly of the tetranuclear manganese cluster, which is responsible for photosynthetic water oxidation.</text>
</comment>
<reference evidence="13" key="2">
    <citation type="submission" date="2020-11" db="EMBL/GenBank/DDBJ databases">
        <authorList>
            <person name="Cecchin M."/>
            <person name="Marcolungo L."/>
            <person name="Rossato M."/>
            <person name="Girolomoni L."/>
            <person name="Cosentino E."/>
            <person name="Cuine S."/>
            <person name="Li-Beisson Y."/>
            <person name="Delledonne M."/>
            <person name="Ballottari M."/>
        </authorList>
    </citation>
    <scope>NUCLEOTIDE SEQUENCE</scope>
    <source>
        <strain evidence="13">211/11P</strain>
        <tissue evidence="13">Whole cell</tissue>
    </source>
</reference>
<evidence type="ECO:0000256" key="1">
    <source>
        <dbReference type="ARBA" id="ARBA00009179"/>
    </source>
</evidence>
<dbReference type="SMART" id="SM00245">
    <property type="entry name" value="TSPc"/>
    <property type="match status" value="1"/>
</dbReference>